<feature type="domain" description="Helix-hairpin-helix DNA-binding motif class 1" evidence="2">
    <location>
        <begin position="151"/>
        <end position="170"/>
    </location>
</feature>
<dbReference type="InterPro" id="IPR019554">
    <property type="entry name" value="Soluble_ligand-bd"/>
</dbReference>
<dbReference type="GO" id="GO:0006281">
    <property type="term" value="P:DNA repair"/>
    <property type="evidence" value="ECO:0007669"/>
    <property type="project" value="InterPro"/>
</dbReference>
<dbReference type="GO" id="GO:0015628">
    <property type="term" value="P:protein secretion by the type II secretion system"/>
    <property type="evidence" value="ECO:0007669"/>
    <property type="project" value="TreeGrafter"/>
</dbReference>
<dbReference type="SMART" id="SM00278">
    <property type="entry name" value="HhH1"/>
    <property type="match status" value="2"/>
</dbReference>
<dbReference type="Pfam" id="PF10531">
    <property type="entry name" value="SLBB"/>
    <property type="match status" value="1"/>
</dbReference>
<dbReference type="Gene3D" id="1.10.150.280">
    <property type="entry name" value="AF1531-like domain"/>
    <property type="match status" value="1"/>
</dbReference>
<evidence type="ECO:0000313" key="3">
    <source>
        <dbReference type="EMBL" id="TXK13177.1"/>
    </source>
</evidence>
<feature type="domain" description="Helix-hairpin-helix DNA-binding motif class 1" evidence="2">
    <location>
        <begin position="181"/>
        <end position="200"/>
    </location>
</feature>
<protein>
    <submittedName>
        <fullName evidence="3">ComEA family DNA-binding protein</fullName>
    </submittedName>
</protein>
<reference evidence="3 4" key="1">
    <citation type="submission" date="2019-08" db="EMBL/GenBank/DDBJ databases">
        <authorList>
            <person name="Dong K."/>
        </authorList>
    </citation>
    <scope>NUCLEOTIDE SEQUENCE [LARGE SCALE GENOMIC DNA]</scope>
    <source>
        <strain evidence="3 4">JCM14558</strain>
    </source>
</reference>
<dbReference type="PANTHER" id="PTHR21180">
    <property type="entry name" value="ENDONUCLEASE/EXONUCLEASE/PHOSPHATASE FAMILY DOMAIN-CONTAINING PROTEIN 1"/>
    <property type="match status" value="1"/>
</dbReference>
<accession>A0A5C8I2E9</accession>
<dbReference type="AlphaFoldDB" id="A0A5C8I2E9"/>
<evidence type="ECO:0000256" key="1">
    <source>
        <dbReference type="SAM" id="Phobius"/>
    </source>
</evidence>
<dbReference type="InterPro" id="IPR051675">
    <property type="entry name" value="Endo/Exo/Phosphatase_dom_1"/>
</dbReference>
<keyword evidence="4" id="KW-1185">Reference proteome</keyword>
<keyword evidence="1" id="KW-1133">Transmembrane helix</keyword>
<keyword evidence="1" id="KW-0812">Transmembrane</keyword>
<keyword evidence="1" id="KW-0472">Membrane</keyword>
<dbReference type="Gene3D" id="3.10.560.10">
    <property type="entry name" value="Outer membrane lipoprotein wza domain like"/>
    <property type="match status" value="1"/>
</dbReference>
<dbReference type="EMBL" id="VRSV01000001">
    <property type="protein sequence ID" value="TXK13177.1"/>
    <property type="molecule type" value="Genomic_DNA"/>
</dbReference>
<keyword evidence="3" id="KW-0238">DNA-binding</keyword>
<organism evidence="3 4">
    <name type="scientific">Microbacterium hatanonis</name>
    <dbReference type="NCBI Taxonomy" id="404366"/>
    <lineage>
        <taxon>Bacteria</taxon>
        <taxon>Bacillati</taxon>
        <taxon>Actinomycetota</taxon>
        <taxon>Actinomycetes</taxon>
        <taxon>Micrococcales</taxon>
        <taxon>Microbacteriaceae</taxon>
        <taxon>Microbacterium</taxon>
    </lineage>
</organism>
<proteinExistence type="predicted"/>
<feature type="transmembrane region" description="Helical" evidence="1">
    <location>
        <begin position="12"/>
        <end position="35"/>
    </location>
</feature>
<sequence length="203" mass="20264">MPDDHDRTASRRLGVGAVVVLVLAGLVITVGIGIARGAGGAGTTTVTPSSTASPGAPTDGALYVHVTGAVAAPGLYRLTVGARVVDAVGAAGGFAEDADRGSVNLARPVTDGEQLVVPVIGATAEEPAQGSSDAATGTVGGLVDLNRADASVLDTLPRIGPALAERIVAWREDNGRFTSVDDLLSIPGIGEKIVDGLRDLVRV</sequence>
<dbReference type="SUPFAM" id="SSF47781">
    <property type="entry name" value="RuvA domain 2-like"/>
    <property type="match status" value="1"/>
</dbReference>
<gene>
    <name evidence="3" type="ORF">FVP77_07080</name>
</gene>
<dbReference type="Pfam" id="PF12836">
    <property type="entry name" value="HHH_3"/>
    <property type="match status" value="1"/>
</dbReference>
<dbReference type="PANTHER" id="PTHR21180:SF32">
    <property type="entry name" value="ENDONUCLEASE_EXONUCLEASE_PHOSPHATASE FAMILY DOMAIN-CONTAINING PROTEIN 1"/>
    <property type="match status" value="1"/>
</dbReference>
<comment type="caution">
    <text evidence="3">The sequence shown here is derived from an EMBL/GenBank/DDBJ whole genome shotgun (WGS) entry which is preliminary data.</text>
</comment>
<name>A0A5C8I2E9_9MICO</name>
<dbReference type="Proteomes" id="UP000321034">
    <property type="component" value="Unassembled WGS sequence"/>
</dbReference>
<dbReference type="InterPro" id="IPR003583">
    <property type="entry name" value="Hlx-hairpin-Hlx_DNA-bd_motif"/>
</dbReference>
<dbReference type="InterPro" id="IPR010994">
    <property type="entry name" value="RuvA_2-like"/>
</dbReference>
<evidence type="ECO:0000313" key="4">
    <source>
        <dbReference type="Proteomes" id="UP000321034"/>
    </source>
</evidence>
<dbReference type="OrthoDB" id="9758724at2"/>
<dbReference type="GO" id="GO:0003677">
    <property type="term" value="F:DNA binding"/>
    <property type="evidence" value="ECO:0007669"/>
    <property type="project" value="UniProtKB-KW"/>
</dbReference>
<evidence type="ECO:0000259" key="2">
    <source>
        <dbReference type="SMART" id="SM00278"/>
    </source>
</evidence>
<dbReference type="RefSeq" id="WP_147893854.1">
    <property type="nucleotide sequence ID" value="NZ_BAAANR010000001.1"/>
</dbReference>
<dbReference type="GO" id="GO:0015627">
    <property type="term" value="C:type II protein secretion system complex"/>
    <property type="evidence" value="ECO:0007669"/>
    <property type="project" value="TreeGrafter"/>
</dbReference>